<evidence type="ECO:0000259" key="4">
    <source>
        <dbReference type="Pfam" id="PF22124"/>
    </source>
</evidence>
<dbReference type="OrthoDB" id="2848340at2759"/>
<accession>A0A0J9WL13</accession>
<dbReference type="InterPro" id="IPR012341">
    <property type="entry name" value="6hp_glycosidase-like_sf"/>
</dbReference>
<dbReference type="GeneID" id="28947568"/>
<dbReference type="Pfam" id="PF14498">
    <property type="entry name" value="Glyco_hyd_65N_2"/>
    <property type="match status" value="1"/>
</dbReference>
<dbReference type="Proteomes" id="UP000009097">
    <property type="component" value="Unassembled WGS sequence"/>
</dbReference>
<dbReference type="Pfam" id="PF21307">
    <property type="entry name" value="Glyco_hydro_95_C"/>
    <property type="match status" value="1"/>
</dbReference>
<gene>
    <name evidence="5" type="ORF">FOXG_05600</name>
</gene>
<dbReference type="RefSeq" id="XP_018241027.1">
    <property type="nucleotide sequence ID" value="XM_018384012.1"/>
</dbReference>
<dbReference type="InterPro" id="IPR016518">
    <property type="entry name" value="Alpha-L-fucosidase"/>
</dbReference>
<dbReference type="GO" id="GO:0004560">
    <property type="term" value="F:alpha-L-fucosidase activity"/>
    <property type="evidence" value="ECO:0007669"/>
    <property type="project" value="InterPro"/>
</dbReference>
<evidence type="ECO:0000259" key="2">
    <source>
        <dbReference type="Pfam" id="PF14498"/>
    </source>
</evidence>
<dbReference type="KEGG" id="fox:FOXG_05600"/>
<dbReference type="AlphaFoldDB" id="A0A0J9WL13"/>
<evidence type="ECO:0000313" key="5">
    <source>
        <dbReference type="EMBL" id="KNB02982.1"/>
    </source>
</evidence>
<feature type="domain" description="Alpha fucosidase A-like C-terminal" evidence="3">
    <location>
        <begin position="731"/>
        <end position="784"/>
    </location>
</feature>
<feature type="domain" description="Glycosyl hydrolase family 95 N-terminal" evidence="2">
    <location>
        <begin position="56"/>
        <end position="296"/>
    </location>
</feature>
<dbReference type="EMBL" id="DS231701">
    <property type="protein sequence ID" value="KNB02982.1"/>
    <property type="molecule type" value="Genomic_DNA"/>
</dbReference>
<evidence type="ECO:0000313" key="6">
    <source>
        <dbReference type="Proteomes" id="UP000009097"/>
    </source>
</evidence>
<dbReference type="PANTHER" id="PTHR31084:SF18">
    <property type="entry name" value="GLYCOSYL HYDROLASE FAMILY 95 N-TERMINAL DOMAIN-CONTAINING PROTEIN"/>
    <property type="match status" value="1"/>
</dbReference>
<dbReference type="PIRSF" id="PIRSF007663">
    <property type="entry name" value="UCP007663"/>
    <property type="match status" value="1"/>
</dbReference>
<feature type="domain" description="Glycosyl hydrolase family 95 catalytic" evidence="4">
    <location>
        <begin position="315"/>
        <end position="716"/>
    </location>
</feature>
<dbReference type="Pfam" id="PF22124">
    <property type="entry name" value="Glyco_hydro_95_cat"/>
    <property type="match status" value="1"/>
</dbReference>
<dbReference type="GO" id="GO:0005975">
    <property type="term" value="P:carbohydrate metabolic process"/>
    <property type="evidence" value="ECO:0007669"/>
    <property type="project" value="InterPro"/>
</dbReference>
<feature type="compositionally biased region" description="Polar residues" evidence="1">
    <location>
        <begin position="27"/>
        <end position="42"/>
    </location>
</feature>
<dbReference type="InterPro" id="IPR027414">
    <property type="entry name" value="GH95_N_dom"/>
</dbReference>
<evidence type="ECO:0000259" key="3">
    <source>
        <dbReference type="Pfam" id="PF21307"/>
    </source>
</evidence>
<protein>
    <submittedName>
        <fullName evidence="5">Uncharacterized protein</fullName>
    </submittedName>
</protein>
<reference evidence="5" key="1">
    <citation type="submission" date="2007-04" db="EMBL/GenBank/DDBJ databases">
        <authorList>
            <consortium name="The Broad Institute Genome Sequencing Platform"/>
            <person name="Birren B."/>
            <person name="Lander E."/>
            <person name="Galagan J."/>
            <person name="Nusbaum C."/>
            <person name="Devon K."/>
            <person name="Ma L.-J."/>
            <person name="Jaffe D."/>
            <person name="Butler J."/>
            <person name="Alvarez P."/>
            <person name="Gnerre S."/>
            <person name="Grabherr M."/>
            <person name="Kleber M."/>
            <person name="Mauceli E."/>
            <person name="Brockman W."/>
            <person name="MacCallum I.A."/>
            <person name="Young S."/>
            <person name="LaButti K."/>
            <person name="DeCaprio D."/>
            <person name="Crawford M."/>
            <person name="Koehrsen M."/>
            <person name="Engels R."/>
            <person name="Montgomery P."/>
            <person name="Pearson M."/>
            <person name="Howarth C."/>
            <person name="Larson L."/>
            <person name="White J."/>
            <person name="O'Leary S."/>
            <person name="Kodira C."/>
            <person name="Zeng Q."/>
            <person name="Yandava C."/>
            <person name="Alvarado L."/>
            <person name="Kistler C."/>
            <person name="Shim W.-B."/>
            <person name="Kang S."/>
            <person name="Woloshuk C."/>
        </authorList>
    </citation>
    <scope>NUCLEOTIDE SEQUENCE</scope>
    <source>
        <strain evidence="5">4287</strain>
    </source>
</reference>
<dbReference type="Gene3D" id="1.50.10.10">
    <property type="match status" value="1"/>
</dbReference>
<dbReference type="SUPFAM" id="SSF48208">
    <property type="entry name" value="Six-hairpin glycosidases"/>
    <property type="match status" value="1"/>
</dbReference>
<name>A0A0J9WL13_FUSO4</name>
<dbReference type="InterPro" id="IPR054363">
    <property type="entry name" value="GH95_cat"/>
</dbReference>
<sequence length="808" mass="90060">MRDSSTSPHQLAQHHHPHAPFPPSSAMNPSRQNGAHIQSSTMDEGESSDTDKGMLLHYAAPASSWSEALPIGNGRLGAMVYGRTSTELLQLNEDSVWYGGPQDRTPRDAHSHLATLRQLIRDEKHKDAEGLVKEAFFATPSSMRHYEPLGQCKIEFNHDESEVTDYTRYLDLNTSQVTTRYKCDGISYRRDTIASFPDSVLAVQVQASEKSRFVIRLNRQSENEGETNEYLDSIFAQDSRIILNATPGGANSNRLSLVLGVSCGPGDGTVKAVGNCLIVNATKCVIAIGAHTTFRKEDPERSALLNVDDALRRPWDVLVRRHRSDYTNLFGRMSLRLFPDANHLPTNKRIVSSRDPGLVALYHNYGRYLLISSSRNSDKALPATLQGIWNPSFSPPWGSKFTININLQMNYWPAIPCSLIQCAIPLINLLERMAERGKRTAKMMYNCKGWCAHHNTDIWADTDPQDRWMPATIWPLGGAWLCTDVVRMLIYQYEPTLHCRIAPILEGCVQFLLDFLIPSSCGRYLVTNPSLSPENSFVSQSGETGIFCEGSVIDMAIVRIAFESFLWSISILDPDHPRRNDVIAALDKIPPMSLNKDGLIQEWGLKNHKEAEPGHRHVSHLFGLYPDDSISMDSSPLLIKAAKKVLARRAEHGGGHTGWSRAWLLNLHARLRDSEGCESHMDLLLKTSTLPNMLDNHPPFQIDGNFGGCAGILECLVQSTLRSEPSRQVVVIHLLPSLPSSWTGGKLTHVRAMGGWLVSLEWKEGKVIEPLRVEATVIQAPDALVVFPNGEKVYVSSKKVGPQSIWHK</sequence>
<feature type="non-terminal residue" evidence="5">
    <location>
        <position position="1"/>
    </location>
</feature>
<proteinExistence type="predicted"/>
<reference evidence="5" key="2">
    <citation type="journal article" date="2010" name="Nature">
        <title>Comparative genomics reveals mobile pathogenicity chromosomes in Fusarium.</title>
        <authorList>
            <person name="Ma L.J."/>
            <person name="van der Does H.C."/>
            <person name="Borkovich K.A."/>
            <person name="Coleman J.J."/>
            <person name="Daboussi M.J."/>
            <person name="Di Pietro A."/>
            <person name="Dufresne M."/>
            <person name="Freitag M."/>
            <person name="Grabherr M."/>
            <person name="Henrissat B."/>
            <person name="Houterman P.M."/>
            <person name="Kang S."/>
            <person name="Shim W.B."/>
            <person name="Woloshuk C."/>
            <person name="Xie X."/>
            <person name="Xu J.R."/>
            <person name="Antoniw J."/>
            <person name="Baker S.E."/>
            <person name="Bluhm B.H."/>
            <person name="Breakspear A."/>
            <person name="Brown D.W."/>
            <person name="Butchko R.A."/>
            <person name="Chapman S."/>
            <person name="Coulson R."/>
            <person name="Coutinho P.M."/>
            <person name="Danchin E.G."/>
            <person name="Diener A."/>
            <person name="Gale L.R."/>
            <person name="Gardiner D.M."/>
            <person name="Goff S."/>
            <person name="Hammond-Kosack K.E."/>
            <person name="Hilburn K."/>
            <person name="Hua-Van A."/>
            <person name="Jonkers W."/>
            <person name="Kazan K."/>
            <person name="Kodira C.D."/>
            <person name="Koehrsen M."/>
            <person name="Kumar L."/>
            <person name="Lee Y.H."/>
            <person name="Li L."/>
            <person name="Manners J.M."/>
            <person name="Miranda-Saavedra D."/>
            <person name="Mukherjee M."/>
            <person name="Park G."/>
            <person name="Park J."/>
            <person name="Park S.Y."/>
            <person name="Proctor R.H."/>
            <person name="Regev A."/>
            <person name="Ruiz-Roldan M.C."/>
            <person name="Sain D."/>
            <person name="Sakthikumar S."/>
            <person name="Sykes S."/>
            <person name="Schwartz D.C."/>
            <person name="Turgeon B.G."/>
            <person name="Wapinski I."/>
            <person name="Yoder O."/>
            <person name="Young S."/>
            <person name="Zeng Q."/>
            <person name="Zhou S."/>
            <person name="Galagan J."/>
            <person name="Cuomo C.A."/>
            <person name="Kistler H.C."/>
            <person name="Rep M."/>
        </authorList>
    </citation>
    <scope>NUCLEOTIDE SEQUENCE [LARGE SCALE GENOMIC DNA]</scope>
    <source>
        <strain evidence="5">4287</strain>
    </source>
</reference>
<dbReference type="InterPro" id="IPR008928">
    <property type="entry name" value="6-hairpin_glycosidase_sf"/>
</dbReference>
<dbReference type="InterPro" id="IPR049053">
    <property type="entry name" value="AFCA-like_C"/>
</dbReference>
<evidence type="ECO:0000256" key="1">
    <source>
        <dbReference type="SAM" id="MobiDB-lite"/>
    </source>
</evidence>
<feature type="region of interest" description="Disordered" evidence="1">
    <location>
        <begin position="1"/>
        <end position="51"/>
    </location>
</feature>
<dbReference type="PANTHER" id="PTHR31084">
    <property type="entry name" value="ALPHA-L-FUCOSIDASE 2"/>
    <property type="match status" value="1"/>
</dbReference>
<dbReference type="VEuPathDB" id="FungiDB:FOXG_05600"/>
<organism evidence="5 6">
    <name type="scientific">Fusarium oxysporum f. sp. lycopersici (strain 4287 / CBS 123668 / FGSC 9935 / NRRL 34936)</name>
    <name type="common">Fusarium vascular wilt of tomato</name>
    <dbReference type="NCBI Taxonomy" id="426428"/>
    <lineage>
        <taxon>Eukaryota</taxon>
        <taxon>Fungi</taxon>
        <taxon>Dikarya</taxon>
        <taxon>Ascomycota</taxon>
        <taxon>Pezizomycotina</taxon>
        <taxon>Sordariomycetes</taxon>
        <taxon>Hypocreomycetidae</taxon>
        <taxon>Hypocreales</taxon>
        <taxon>Nectriaceae</taxon>
        <taxon>Fusarium</taxon>
        <taxon>Fusarium oxysporum species complex</taxon>
    </lineage>
</organism>